<dbReference type="PANTHER" id="PTHR32308">
    <property type="entry name" value="LYASE BETA SUBUNIT, PUTATIVE (AFU_ORTHOLOGUE AFUA_4G13030)-RELATED"/>
    <property type="match status" value="1"/>
</dbReference>
<dbReference type="PANTHER" id="PTHR32308:SF0">
    <property type="entry name" value="HPCH_HPAI ALDOLASE_CITRATE LYASE DOMAIN-CONTAINING PROTEIN"/>
    <property type="match status" value="1"/>
</dbReference>
<dbReference type="PIRSF" id="PIRSF015582">
    <property type="entry name" value="Cit_lyase_B"/>
    <property type="match status" value="1"/>
</dbReference>
<accession>A0A7H0LME7</accession>
<comment type="similarity">
    <text evidence="2">Belongs to the HpcH/HpaI aldolase family.</text>
</comment>
<evidence type="ECO:0000256" key="6">
    <source>
        <dbReference type="PIRSR" id="PIRSR015582-2"/>
    </source>
</evidence>
<gene>
    <name evidence="8" type="ORF">H3Z74_06605</name>
</gene>
<evidence type="ECO:0000256" key="1">
    <source>
        <dbReference type="ARBA" id="ARBA00001946"/>
    </source>
</evidence>
<dbReference type="SUPFAM" id="SSF51621">
    <property type="entry name" value="Phosphoenolpyruvate/pyruvate domain"/>
    <property type="match status" value="1"/>
</dbReference>
<comment type="cofactor">
    <cofactor evidence="1">
        <name>Mg(2+)</name>
        <dbReference type="ChEBI" id="CHEBI:18420"/>
    </cofactor>
</comment>
<dbReference type="InterPro" id="IPR015813">
    <property type="entry name" value="Pyrv/PenolPyrv_kinase-like_dom"/>
</dbReference>
<evidence type="ECO:0000256" key="2">
    <source>
        <dbReference type="ARBA" id="ARBA00005568"/>
    </source>
</evidence>
<dbReference type="AlphaFoldDB" id="A0A7H0LME7"/>
<evidence type="ECO:0000256" key="3">
    <source>
        <dbReference type="ARBA" id="ARBA00022723"/>
    </source>
</evidence>
<proteinExistence type="inferred from homology"/>
<sequence length="290" mass="30857">MRSKLFVPCSRPEFFAKALAGDADAISFDLEDSVPEGGKVQARARLIEFLASDHARQSESGKRIIVRVNALASPHFADDIAAIAVAGVDFINLPKAERASDVQAAAAAIDTAGCSSGRTEPTGLLVNIETPRALAHAAEIACAHPIVAGLQAGLNDLFEPLEIDRTDLRHIHPPLWTIRLASAQASCFAYDSAYADLGDEDGFRREAELARGLGFLGKSCVHPKQVGIANMVFDRPDTDLAAARRIVAAAQRAASEGKGAFLLDGRMIDQPMIAHARAVLANSDAAENRR</sequence>
<reference evidence="8 9" key="1">
    <citation type="submission" date="2020-09" db="EMBL/GenBank/DDBJ databases">
        <title>Sphingomonas sp., a new species isolated from pork steak.</title>
        <authorList>
            <person name="Heidler von Heilborn D."/>
        </authorList>
    </citation>
    <scope>NUCLEOTIDE SEQUENCE [LARGE SCALE GENOMIC DNA]</scope>
    <source>
        <strain evidence="9">S8-3T</strain>
    </source>
</reference>
<evidence type="ECO:0000259" key="7">
    <source>
        <dbReference type="Pfam" id="PF03328"/>
    </source>
</evidence>
<dbReference type="EMBL" id="CP061038">
    <property type="protein sequence ID" value="QNQ10850.1"/>
    <property type="molecule type" value="Genomic_DNA"/>
</dbReference>
<feature type="binding site" evidence="6">
    <location>
        <position position="156"/>
    </location>
    <ligand>
        <name>Mg(2+)</name>
        <dbReference type="ChEBI" id="CHEBI:18420"/>
    </ligand>
</feature>
<feature type="binding site" evidence="6">
    <location>
        <position position="129"/>
    </location>
    <ligand>
        <name>Mg(2+)</name>
        <dbReference type="ChEBI" id="CHEBI:18420"/>
    </ligand>
</feature>
<keyword evidence="3 6" id="KW-0479">Metal-binding</keyword>
<keyword evidence="4 6" id="KW-0460">Magnesium</keyword>
<feature type="binding site" evidence="5">
    <location>
        <position position="67"/>
    </location>
    <ligand>
        <name>substrate</name>
    </ligand>
</feature>
<dbReference type="GO" id="GO:0000287">
    <property type="term" value="F:magnesium ion binding"/>
    <property type="evidence" value="ECO:0007669"/>
    <property type="project" value="TreeGrafter"/>
</dbReference>
<dbReference type="Pfam" id="PF03328">
    <property type="entry name" value="HpcH_HpaI"/>
    <property type="match status" value="1"/>
</dbReference>
<dbReference type="GO" id="GO:0006107">
    <property type="term" value="P:oxaloacetate metabolic process"/>
    <property type="evidence" value="ECO:0007669"/>
    <property type="project" value="TreeGrafter"/>
</dbReference>
<dbReference type="GO" id="GO:0016829">
    <property type="term" value="F:lyase activity"/>
    <property type="evidence" value="ECO:0007669"/>
    <property type="project" value="UniProtKB-KW"/>
</dbReference>
<name>A0A7H0LME7_9SPHN</name>
<feature type="binding site" evidence="5">
    <location>
        <position position="129"/>
    </location>
    <ligand>
        <name>substrate</name>
    </ligand>
</feature>
<dbReference type="Gene3D" id="3.20.20.60">
    <property type="entry name" value="Phosphoenolpyruvate-binding domains"/>
    <property type="match status" value="1"/>
</dbReference>
<evidence type="ECO:0000256" key="5">
    <source>
        <dbReference type="PIRSR" id="PIRSR015582-1"/>
    </source>
</evidence>
<dbReference type="KEGG" id="spap:H3Z74_06605"/>
<evidence type="ECO:0000256" key="4">
    <source>
        <dbReference type="ARBA" id="ARBA00022842"/>
    </source>
</evidence>
<dbReference type="Proteomes" id="UP000516148">
    <property type="component" value="Chromosome"/>
</dbReference>
<evidence type="ECO:0000313" key="8">
    <source>
        <dbReference type="EMBL" id="QNQ10850.1"/>
    </source>
</evidence>
<dbReference type="RefSeq" id="WP_187763140.1">
    <property type="nucleotide sequence ID" value="NZ_CP061038.1"/>
</dbReference>
<keyword evidence="8" id="KW-0456">Lyase</keyword>
<evidence type="ECO:0000313" key="9">
    <source>
        <dbReference type="Proteomes" id="UP000516148"/>
    </source>
</evidence>
<dbReference type="InterPro" id="IPR040442">
    <property type="entry name" value="Pyrv_kinase-like_dom_sf"/>
</dbReference>
<protein>
    <submittedName>
        <fullName evidence="8">CoA ester lyase</fullName>
    </submittedName>
</protein>
<dbReference type="InterPro" id="IPR005000">
    <property type="entry name" value="Aldolase/citrate-lyase_domain"/>
</dbReference>
<feature type="domain" description="HpcH/HpaI aldolase/citrate lyase" evidence="7">
    <location>
        <begin position="2"/>
        <end position="223"/>
    </location>
</feature>
<keyword evidence="9" id="KW-1185">Reference proteome</keyword>
<dbReference type="InterPro" id="IPR011206">
    <property type="entry name" value="Citrate_lyase_beta/mcl1/mcl2"/>
</dbReference>
<organism evidence="8 9">
    <name type="scientific">Sphingomonas alpina</name>
    <dbReference type="NCBI Taxonomy" id="653931"/>
    <lineage>
        <taxon>Bacteria</taxon>
        <taxon>Pseudomonadati</taxon>
        <taxon>Pseudomonadota</taxon>
        <taxon>Alphaproteobacteria</taxon>
        <taxon>Sphingomonadales</taxon>
        <taxon>Sphingomonadaceae</taxon>
        <taxon>Sphingomonas</taxon>
    </lineage>
</organism>